<organism evidence="2 3">
    <name type="scientific">Mariniphaga sediminis</name>
    <dbReference type="NCBI Taxonomy" id="1628158"/>
    <lineage>
        <taxon>Bacteria</taxon>
        <taxon>Pseudomonadati</taxon>
        <taxon>Bacteroidota</taxon>
        <taxon>Bacteroidia</taxon>
        <taxon>Marinilabiliales</taxon>
        <taxon>Prolixibacteraceae</taxon>
        <taxon>Mariniphaga</taxon>
    </lineage>
</organism>
<evidence type="ECO:0000313" key="3">
    <source>
        <dbReference type="Proteomes" id="UP000266441"/>
    </source>
</evidence>
<dbReference type="Gene3D" id="2.160.20.120">
    <property type="match status" value="1"/>
</dbReference>
<dbReference type="AlphaFoldDB" id="A0A399D5H8"/>
<feature type="domain" description="Putative auto-transporter adhesin head GIN" evidence="1">
    <location>
        <begin position="43"/>
        <end position="230"/>
    </location>
</feature>
<dbReference type="EMBL" id="QWET01000004">
    <property type="protein sequence ID" value="RIH65991.1"/>
    <property type="molecule type" value="Genomic_DNA"/>
</dbReference>
<dbReference type="Proteomes" id="UP000266441">
    <property type="component" value="Unassembled WGS sequence"/>
</dbReference>
<evidence type="ECO:0000259" key="1">
    <source>
        <dbReference type="Pfam" id="PF10988"/>
    </source>
</evidence>
<protein>
    <submittedName>
        <fullName evidence="2">DUF2807 domain-containing protein</fullName>
    </submittedName>
</protein>
<reference evidence="2 3" key="1">
    <citation type="journal article" date="2015" name="Int. J. Syst. Evol. Microbiol.">
        <title>Mariniphaga sediminis sp. nov., isolated from coastal sediment.</title>
        <authorList>
            <person name="Wang F.Q."/>
            <person name="Shen Q.Y."/>
            <person name="Chen G.J."/>
            <person name="Du Z.J."/>
        </authorList>
    </citation>
    <scope>NUCLEOTIDE SEQUENCE [LARGE SCALE GENOMIC DNA]</scope>
    <source>
        <strain evidence="2 3">SY21</strain>
    </source>
</reference>
<gene>
    <name evidence="2" type="ORF">D1164_06920</name>
</gene>
<dbReference type="OrthoDB" id="680270at2"/>
<comment type="caution">
    <text evidence="2">The sequence shown here is derived from an EMBL/GenBank/DDBJ whole genome shotgun (WGS) entry which is preliminary data.</text>
</comment>
<dbReference type="Pfam" id="PF10988">
    <property type="entry name" value="DUF2807"/>
    <property type="match status" value="1"/>
</dbReference>
<dbReference type="PANTHER" id="PTHR39200:SF1">
    <property type="entry name" value="AUTO-TRANSPORTER ADHESIN HEAD GIN DOMAIN-CONTAINING PROTEIN-RELATED"/>
    <property type="match status" value="1"/>
</dbReference>
<sequence length="245" mass="26167">MKKIRLKENFMKTKILFYTLLISGLLLSTAARAEKENREVPSFSEISFRISGKLYLEQGSSQSVRVVAKSSTLDEIISEVKGRSLVIRFRTNNIFRQTFNPGKVEVYVTVPEINALSVSGSGDIIADSKIQSRIIDLIVSGSGDISLEELDAERVKAAVSGSGDILIEKGGVAEDFSVVVSGSGNVETLGFEAKHVDAKVAGSGSCTVHAIETLKARVAGSGGVRYKGDPQIDTSVLGSGKVIKL</sequence>
<evidence type="ECO:0000313" key="2">
    <source>
        <dbReference type="EMBL" id="RIH65991.1"/>
    </source>
</evidence>
<dbReference type="InterPro" id="IPR021255">
    <property type="entry name" value="DUF2807"/>
</dbReference>
<keyword evidence="3" id="KW-1185">Reference proteome</keyword>
<dbReference type="PANTHER" id="PTHR39200">
    <property type="entry name" value="HYPOTHETICAL EXPORTED PROTEIN"/>
    <property type="match status" value="1"/>
</dbReference>
<accession>A0A399D5H8</accession>
<proteinExistence type="predicted"/>
<name>A0A399D5H8_9BACT</name>